<feature type="domain" description="DUF6973" evidence="1">
    <location>
        <begin position="21"/>
        <end position="141"/>
    </location>
</feature>
<dbReference type="Pfam" id="PF22322">
    <property type="entry name" value="DUF6973"/>
    <property type="match status" value="1"/>
</dbReference>
<proteinExistence type="predicted"/>
<evidence type="ECO:0000313" key="2">
    <source>
        <dbReference type="EMBL" id="MFD2186851.1"/>
    </source>
</evidence>
<accession>A0ABW5AXM4</accession>
<evidence type="ECO:0000313" key="3">
    <source>
        <dbReference type="Proteomes" id="UP001597344"/>
    </source>
</evidence>
<reference evidence="3" key="1">
    <citation type="journal article" date="2019" name="Int. J. Syst. Evol. Microbiol.">
        <title>The Global Catalogue of Microorganisms (GCM) 10K type strain sequencing project: providing services to taxonomists for standard genome sequencing and annotation.</title>
        <authorList>
            <consortium name="The Broad Institute Genomics Platform"/>
            <consortium name="The Broad Institute Genome Sequencing Center for Infectious Disease"/>
            <person name="Wu L."/>
            <person name="Ma J."/>
        </authorList>
    </citation>
    <scope>NUCLEOTIDE SEQUENCE [LARGE SCALE GENOMIC DNA]</scope>
    <source>
        <strain evidence="3">DT92</strain>
    </source>
</reference>
<dbReference type="InterPro" id="IPR054246">
    <property type="entry name" value="DUF6973"/>
</dbReference>
<gene>
    <name evidence="2" type="ORF">ACFSJT_08615</name>
</gene>
<evidence type="ECO:0000259" key="1">
    <source>
        <dbReference type="Pfam" id="PF22322"/>
    </source>
</evidence>
<protein>
    <submittedName>
        <fullName evidence="2">DUF6973 domain-containing protein</fullName>
    </submittedName>
</protein>
<organism evidence="2 3">
    <name type="scientific">Aquimarina celericrescens</name>
    <dbReference type="NCBI Taxonomy" id="1964542"/>
    <lineage>
        <taxon>Bacteria</taxon>
        <taxon>Pseudomonadati</taxon>
        <taxon>Bacteroidota</taxon>
        <taxon>Flavobacteriia</taxon>
        <taxon>Flavobacteriales</taxon>
        <taxon>Flavobacteriaceae</taxon>
        <taxon>Aquimarina</taxon>
    </lineage>
</organism>
<comment type="caution">
    <text evidence="2">The sequence shown here is derived from an EMBL/GenBank/DDBJ whole genome shotgun (WGS) entry which is preliminary data.</text>
</comment>
<keyword evidence="3" id="KW-1185">Reference proteome</keyword>
<dbReference type="EMBL" id="JBHUHY010000006">
    <property type="protein sequence ID" value="MFD2186851.1"/>
    <property type="molecule type" value="Genomic_DNA"/>
</dbReference>
<dbReference type="Proteomes" id="UP001597344">
    <property type="component" value="Unassembled WGS sequence"/>
</dbReference>
<dbReference type="RefSeq" id="WP_378319849.1">
    <property type="nucleotide sequence ID" value="NZ_JBHUHY010000006.1"/>
</dbReference>
<name>A0ABW5AXM4_9FLAO</name>
<sequence length="160" mass="18506">MNIWGTVKKLSLQEVFLLTFLMLRKPLLIWPALKATKQTLHISDKFYGKTHHANGRENAFRHALWNLLICKVAYRVNKNQQKAVDWAKQVTDLHEDLSPNNHLEREMDLHNNGVGRELFNSLAGKSDTEIVECLIQKTKKSVRVKNSNEIKKFPGILVHL</sequence>